<reference evidence="2" key="1">
    <citation type="journal article" date="2019" name="Int. J. Syst. Evol. Microbiol.">
        <title>The Global Catalogue of Microorganisms (GCM) 10K type strain sequencing project: providing services to taxonomists for standard genome sequencing and annotation.</title>
        <authorList>
            <consortium name="The Broad Institute Genomics Platform"/>
            <consortium name="The Broad Institute Genome Sequencing Center for Infectious Disease"/>
            <person name="Wu L."/>
            <person name="Ma J."/>
        </authorList>
    </citation>
    <scope>NUCLEOTIDE SEQUENCE [LARGE SCALE GENOMIC DNA]</scope>
    <source>
        <strain evidence="2">KCTC 62784</strain>
    </source>
</reference>
<sequence>MTHEVVIKFDGAIRMWLKGVFDEGCLLDGNIAAMFEQHYSYK</sequence>
<gene>
    <name evidence="1" type="ORF">ACFODT_08600</name>
</gene>
<evidence type="ECO:0000313" key="2">
    <source>
        <dbReference type="Proteomes" id="UP001595384"/>
    </source>
</evidence>
<evidence type="ECO:0000313" key="1">
    <source>
        <dbReference type="EMBL" id="MFC3023883.1"/>
    </source>
</evidence>
<name>A0ABV7CAK2_9VIBR</name>
<accession>A0ABV7CAK2</accession>
<dbReference type="RefSeq" id="WP_390258268.1">
    <property type="nucleotide sequence ID" value="NZ_JBHRSE010000056.1"/>
</dbReference>
<dbReference type="Proteomes" id="UP001595384">
    <property type="component" value="Unassembled WGS sequence"/>
</dbReference>
<protein>
    <submittedName>
        <fullName evidence="1">Uncharacterized protein</fullName>
    </submittedName>
</protein>
<keyword evidence="2" id="KW-1185">Reference proteome</keyword>
<dbReference type="EMBL" id="JBHRSE010000056">
    <property type="protein sequence ID" value="MFC3023883.1"/>
    <property type="molecule type" value="Genomic_DNA"/>
</dbReference>
<comment type="caution">
    <text evidence="1">The sequence shown here is derived from an EMBL/GenBank/DDBJ whole genome shotgun (WGS) entry which is preliminary data.</text>
</comment>
<organism evidence="1 2">
    <name type="scientific">Vibrio zhugei</name>
    <dbReference type="NCBI Taxonomy" id="2479546"/>
    <lineage>
        <taxon>Bacteria</taxon>
        <taxon>Pseudomonadati</taxon>
        <taxon>Pseudomonadota</taxon>
        <taxon>Gammaproteobacteria</taxon>
        <taxon>Vibrionales</taxon>
        <taxon>Vibrionaceae</taxon>
        <taxon>Vibrio</taxon>
    </lineage>
</organism>
<proteinExistence type="predicted"/>